<evidence type="ECO:0000313" key="1">
    <source>
        <dbReference type="EMBL" id="OHX65397.1"/>
    </source>
</evidence>
<proteinExistence type="predicted"/>
<comment type="caution">
    <text evidence="1">The sequence shown here is derived from an EMBL/GenBank/DDBJ whole genome shotgun (WGS) entry which is preliminary data.</text>
</comment>
<dbReference type="EMBL" id="JRYR02000001">
    <property type="protein sequence ID" value="OHX65397.1"/>
    <property type="molecule type" value="Genomic_DNA"/>
</dbReference>
<dbReference type="AlphaFoldDB" id="A0A1S1YWJ8"/>
<organism evidence="1 2">
    <name type="scientific">Flammeovirga pacifica</name>
    <dbReference type="NCBI Taxonomy" id="915059"/>
    <lineage>
        <taxon>Bacteria</taxon>
        <taxon>Pseudomonadati</taxon>
        <taxon>Bacteroidota</taxon>
        <taxon>Cytophagia</taxon>
        <taxon>Cytophagales</taxon>
        <taxon>Flammeovirgaceae</taxon>
        <taxon>Flammeovirga</taxon>
    </lineage>
</organism>
<dbReference type="Pfam" id="PF19749">
    <property type="entry name" value="DUF6236"/>
    <property type="match status" value="1"/>
</dbReference>
<accession>A0A1S1YWJ8</accession>
<reference evidence="1 2" key="1">
    <citation type="journal article" date="2012" name="Int. J. Syst. Evol. Microbiol.">
        <title>Flammeovirga pacifica sp. nov., isolated from deep-sea sediment.</title>
        <authorList>
            <person name="Xu H."/>
            <person name="Fu Y."/>
            <person name="Yang N."/>
            <person name="Ding Z."/>
            <person name="Lai Q."/>
            <person name="Zeng R."/>
        </authorList>
    </citation>
    <scope>NUCLEOTIDE SEQUENCE [LARGE SCALE GENOMIC DNA]</scope>
    <source>
        <strain evidence="2">DSM 24597 / LMG 26175 / WPAGA1</strain>
    </source>
</reference>
<dbReference type="InterPro" id="IPR046203">
    <property type="entry name" value="DUF6236"/>
</dbReference>
<name>A0A1S1YWJ8_FLAPC</name>
<keyword evidence="2" id="KW-1185">Reference proteome</keyword>
<protein>
    <submittedName>
        <fullName evidence="1">Uncharacterized protein</fullName>
    </submittedName>
</protein>
<dbReference type="Proteomes" id="UP000179797">
    <property type="component" value="Unassembled WGS sequence"/>
</dbReference>
<sequence>MKRNILYYPTINIPNEDWIRNALIYWDEISSIVPMDYNDNPVIELNGNMRFLKDEGFFRPISPNTLIRNANVFNTIDDFEIEFLEIIESREFGRVRFPYSGSHRIHNTKMRPPENYDIHNDKVSHNVLHALADRGLLERDSMNSEWIKVEPKTALLYMSLLAKYIAELDTESTTIGTDNYSYEILNFNANSRHDNVSCFSSNLNKVLPTPTPNVSFEKILDFKKDRKDELLKFRQEISNFEEKVSNSESIKEVKSHMIEFSEKIELEVNEINKCFKDARILTVAKSLKSLISIKSPTLLSSIAVYAGKATQIANLPMGYTMAGLSVMGGIELFHSYISARNERITRERESSFSYLYHADKAGLIRITPHNRVDRPVSKN</sequence>
<evidence type="ECO:0000313" key="2">
    <source>
        <dbReference type="Proteomes" id="UP000179797"/>
    </source>
</evidence>
<gene>
    <name evidence="1" type="ORF">NH26_03055</name>
</gene>